<feature type="chain" id="PRO_5041051544" description="3-isopropylmalate dehydratase" evidence="1">
    <location>
        <begin position="21"/>
        <end position="128"/>
    </location>
</feature>
<dbReference type="AlphaFoldDB" id="A0A1I6YWQ2"/>
<feature type="signal peptide" evidence="1">
    <location>
        <begin position="1"/>
        <end position="20"/>
    </location>
</feature>
<dbReference type="RefSeq" id="WP_069899656.1">
    <property type="nucleotide sequence ID" value="NZ_FPBC01000001.1"/>
</dbReference>
<organism evidence="2">
    <name type="scientific">Pseudomonas marincola</name>
    <dbReference type="NCBI Taxonomy" id="437900"/>
    <lineage>
        <taxon>Bacteria</taxon>
        <taxon>Pseudomonadati</taxon>
        <taxon>Pseudomonadota</taxon>
        <taxon>Gammaproteobacteria</taxon>
        <taxon>Pseudomonadales</taxon>
        <taxon>Pseudomonadaceae</taxon>
        <taxon>Pseudomonas</taxon>
    </lineage>
</organism>
<protein>
    <recommendedName>
        <fullName evidence="3">3-isopropylmalate dehydratase</fullName>
    </recommendedName>
</protein>
<dbReference type="STRING" id="437900.GCA_001940335_01427"/>
<name>A0A1I6YWQ2_9PSED</name>
<keyword evidence="1" id="KW-0732">Signal</keyword>
<evidence type="ECO:0000313" key="2">
    <source>
        <dbReference type="EMBL" id="VEV95607.1"/>
    </source>
</evidence>
<evidence type="ECO:0000256" key="1">
    <source>
        <dbReference type="SAM" id="SignalP"/>
    </source>
</evidence>
<reference evidence="2" key="1">
    <citation type="submission" date="2019-02" db="EMBL/GenBank/DDBJ databases">
        <authorList>
            <consortium name="Genoscope - CEA"/>
            <person name="William W."/>
        </authorList>
    </citation>
    <scope>NUCLEOTIDE SEQUENCE [LARGE SCALE GENOMIC DNA]</scope>
    <source>
        <strain evidence="2">YSy11</strain>
    </source>
</reference>
<dbReference type="EMBL" id="LR215729">
    <property type="protein sequence ID" value="VEV95607.1"/>
    <property type="molecule type" value="Genomic_DNA"/>
</dbReference>
<gene>
    <name evidence="2" type="ORF">PMYSY11_0560</name>
</gene>
<proteinExistence type="predicted"/>
<evidence type="ECO:0008006" key="3">
    <source>
        <dbReference type="Google" id="ProtNLM"/>
    </source>
</evidence>
<sequence length="128" mass="13910">MRLAWLLALTTAFAATMTQAQTLHSSQAQAGGFAILVVSRERLQVNTQCEIGVYLHDQLAGRLFQGQSISFNLPPGEIAVRLQPVGSGECKSGVDLRDSQRLQLRAGDIQRYNIAVSNGGLHLLHANR</sequence>
<accession>A0A1I6YWQ2</accession>